<feature type="transmembrane region" description="Helical" evidence="1">
    <location>
        <begin position="344"/>
        <end position="363"/>
    </location>
</feature>
<evidence type="ECO:0000313" key="2">
    <source>
        <dbReference type="EMBL" id="MFC6632749.1"/>
    </source>
</evidence>
<keyword evidence="1" id="KW-0472">Membrane</keyword>
<dbReference type="Proteomes" id="UP001596425">
    <property type="component" value="Unassembled WGS sequence"/>
</dbReference>
<dbReference type="PRINTS" id="PR00702">
    <property type="entry name" value="ACRIFLAVINRP"/>
</dbReference>
<organism evidence="2 3">
    <name type="scientific">Microbulbifer taiwanensis</name>
    <dbReference type="NCBI Taxonomy" id="986746"/>
    <lineage>
        <taxon>Bacteria</taxon>
        <taxon>Pseudomonadati</taxon>
        <taxon>Pseudomonadota</taxon>
        <taxon>Gammaproteobacteria</taxon>
        <taxon>Cellvibrionales</taxon>
        <taxon>Microbulbiferaceae</taxon>
        <taxon>Microbulbifer</taxon>
    </lineage>
</organism>
<accession>A0ABW1YJ10</accession>
<feature type="transmembrane region" description="Helical" evidence="1">
    <location>
        <begin position="1008"/>
        <end position="1033"/>
    </location>
</feature>
<feature type="transmembrane region" description="Helical" evidence="1">
    <location>
        <begin position="879"/>
        <end position="898"/>
    </location>
</feature>
<keyword evidence="1" id="KW-1133">Transmembrane helix</keyword>
<dbReference type="Pfam" id="PF00873">
    <property type="entry name" value="ACR_tran"/>
    <property type="match status" value="1"/>
</dbReference>
<dbReference type="Gene3D" id="3.30.70.1320">
    <property type="entry name" value="Multidrug efflux transporter AcrB pore domain like"/>
    <property type="match status" value="1"/>
</dbReference>
<dbReference type="PANTHER" id="PTHR32063">
    <property type="match status" value="1"/>
</dbReference>
<dbReference type="PANTHER" id="PTHR32063:SF33">
    <property type="entry name" value="RND SUPERFAMILY EFFLUX PUMP PERMEASE COMPONENT"/>
    <property type="match status" value="1"/>
</dbReference>
<dbReference type="Gene3D" id="1.20.1640.10">
    <property type="entry name" value="Multidrug efflux transporter AcrB transmembrane domain"/>
    <property type="match status" value="2"/>
</dbReference>
<comment type="caution">
    <text evidence="2">The sequence shown here is derived from an EMBL/GenBank/DDBJ whole genome shotgun (WGS) entry which is preliminary data.</text>
</comment>
<protein>
    <submittedName>
        <fullName evidence="2">Efflux RND transporter permease subunit</fullName>
    </submittedName>
</protein>
<dbReference type="InterPro" id="IPR027463">
    <property type="entry name" value="AcrB_DN_DC_subdom"/>
</dbReference>
<dbReference type="Gene3D" id="3.30.70.1440">
    <property type="entry name" value="Multidrug efflux transporter AcrB pore domain"/>
    <property type="match status" value="1"/>
</dbReference>
<feature type="transmembrane region" description="Helical" evidence="1">
    <location>
        <begin position="369"/>
        <end position="387"/>
    </location>
</feature>
<dbReference type="EMBL" id="JBHSVR010000001">
    <property type="protein sequence ID" value="MFC6632749.1"/>
    <property type="molecule type" value="Genomic_DNA"/>
</dbReference>
<dbReference type="RefSeq" id="WP_193191920.1">
    <property type="nucleotide sequence ID" value="NZ_JACZFR010000025.1"/>
</dbReference>
<dbReference type="Gene3D" id="3.30.70.1430">
    <property type="entry name" value="Multidrug efflux transporter AcrB pore domain"/>
    <property type="match status" value="2"/>
</dbReference>
<evidence type="ECO:0000256" key="1">
    <source>
        <dbReference type="SAM" id="Phobius"/>
    </source>
</evidence>
<feature type="transmembrane region" description="Helical" evidence="1">
    <location>
        <begin position="549"/>
        <end position="567"/>
    </location>
</feature>
<feature type="transmembrane region" description="Helical" evidence="1">
    <location>
        <begin position="930"/>
        <end position="952"/>
    </location>
</feature>
<dbReference type="Gene3D" id="3.30.2090.10">
    <property type="entry name" value="Multidrug efflux transporter AcrB TolC docking domain, DN and DC subdomains"/>
    <property type="match status" value="2"/>
</dbReference>
<sequence length="1062" mass="115392">MDSRAIHGSGQTDGIIAWFAANPVAANLLMLLVMALGLMQMGALRREAFPSTEPSSITISVSYDSGSAGQSEEGVAIKIEEQLEGVTGIKSVTSASTGSGATVTVEKQSGYDLDRLLTDVRAKVDAISSFPAEAKNPVIEKARRREHALWLQLYSDGDRHRLQQLAEQLKGELLESAAISQVSLSGWQNPMMAIEIDEARLQAHGLTLSDVEEAIRRGSTSTRTAVLRNENSYLQLEAAQQAYTAADFAALPLISAGDGRQLTIGDVALVRDTFDESTPVLSRYNYRDSIAVQVIAGDGDDISRSVDAARQVVERWRSGGVLPRGVELATWYDRSESIDQRLQLLGSNALTGILLVFVVLALFLNLQVAFWVAAGLPFIVLGTLYFMGDSALGLGLTLNEFTTLGFIMALGIVVDDAIVVGESVYTRRSVDGDSLRNTIGGTLDVAKPTLFGIFTTVVAFTALSNVSGMLGELYAQFAVIVTLCLLLSMVESKLILPAHLAHLNTRAQAPKSAPAVYWRRLQRCADRGLYWFGERCYAPAIRWALRQRYAVVVLFTAVFFLVVSMPLTGTVRFSFFPDIPGETVSANITMASDASFGLTHANLERMELQAYEADRQLRGQSPGQNAIAHLQLTSESDQAGKITLQLAADSPYDANTFTRRWRELIGQPEGARSISVYNSPQMADALRIELRAADDDTLTRAGSALKEKLQDFAGVSGIEDNLEPGQPQLNLALNQQGRALGLTTSDLSTQVLQAFSGQIVQRYQRDSDEIEVKVRYPESSRQSPADIRSARVRTGDGNAIPLSAVADISYGYTRDTITRIDGKRAVYLSADVDKQVIPTPQLVTQLKRSLVPELQRQYPGLDIQFGGEAEQQAETQSSMLQVFLFALLAIYMLLAIPLKSYSQPLLILCAIPFGIVGAILGHWINDIALGILSLNGIIALSGVAVNDSLLLVSRFNQLRAGSANIEDAVIAACRSRLRAVLLTSLTTYAGLMPLLSETSFQAQFLIPAAVSLGYGILFATAITLLLMPALLLIQRDFHSLLHRAAGWIGNRRSRERPVEPQC</sequence>
<gene>
    <name evidence="2" type="ORF">ACFQBM_05630</name>
</gene>
<dbReference type="SUPFAM" id="SSF82714">
    <property type="entry name" value="Multidrug efflux transporter AcrB TolC docking domain, DN and DC subdomains"/>
    <property type="match status" value="2"/>
</dbReference>
<keyword evidence="3" id="KW-1185">Reference proteome</keyword>
<feature type="transmembrane region" description="Helical" evidence="1">
    <location>
        <begin position="15"/>
        <end position="38"/>
    </location>
</feature>
<feature type="transmembrane region" description="Helical" evidence="1">
    <location>
        <begin position="979"/>
        <end position="996"/>
    </location>
</feature>
<dbReference type="SUPFAM" id="SSF82866">
    <property type="entry name" value="Multidrug efflux transporter AcrB transmembrane domain"/>
    <property type="match status" value="2"/>
</dbReference>
<reference evidence="3" key="1">
    <citation type="journal article" date="2019" name="Int. J. Syst. Evol. Microbiol.">
        <title>The Global Catalogue of Microorganisms (GCM) 10K type strain sequencing project: providing services to taxonomists for standard genome sequencing and annotation.</title>
        <authorList>
            <consortium name="The Broad Institute Genomics Platform"/>
            <consortium name="The Broad Institute Genome Sequencing Center for Infectious Disease"/>
            <person name="Wu L."/>
            <person name="Ma J."/>
        </authorList>
    </citation>
    <scope>NUCLEOTIDE SEQUENCE [LARGE SCALE GENOMIC DNA]</scope>
    <source>
        <strain evidence="3">CGMCC 1.13718</strain>
    </source>
</reference>
<feature type="transmembrane region" description="Helical" evidence="1">
    <location>
        <begin position="905"/>
        <end position="924"/>
    </location>
</feature>
<evidence type="ECO:0000313" key="3">
    <source>
        <dbReference type="Proteomes" id="UP001596425"/>
    </source>
</evidence>
<dbReference type="SUPFAM" id="SSF82693">
    <property type="entry name" value="Multidrug efflux transporter AcrB pore domain, PN1, PN2, PC1 and PC2 subdomains"/>
    <property type="match status" value="2"/>
</dbReference>
<dbReference type="InterPro" id="IPR001036">
    <property type="entry name" value="Acrflvin-R"/>
</dbReference>
<name>A0ABW1YJ10_9GAMM</name>
<feature type="transmembrane region" description="Helical" evidence="1">
    <location>
        <begin position="394"/>
        <end position="414"/>
    </location>
</feature>
<keyword evidence="1" id="KW-0812">Transmembrane</keyword>
<proteinExistence type="predicted"/>